<feature type="transmembrane region" description="Helical" evidence="1">
    <location>
        <begin position="12"/>
        <end position="32"/>
    </location>
</feature>
<dbReference type="OrthoDB" id="2753342at2759"/>
<dbReference type="Proteomes" id="UP000313359">
    <property type="component" value="Unassembled WGS sequence"/>
</dbReference>
<reference evidence="2" key="1">
    <citation type="journal article" date="2018" name="Genome Biol. Evol.">
        <title>Genomics and development of Lentinus tigrinus, a white-rot wood-decaying mushroom with dimorphic fruiting bodies.</title>
        <authorList>
            <person name="Wu B."/>
            <person name="Xu Z."/>
            <person name="Knudson A."/>
            <person name="Carlson A."/>
            <person name="Chen N."/>
            <person name="Kovaka S."/>
            <person name="LaButti K."/>
            <person name="Lipzen A."/>
            <person name="Pennachio C."/>
            <person name="Riley R."/>
            <person name="Schakwitz W."/>
            <person name="Umezawa K."/>
            <person name="Ohm R.A."/>
            <person name="Grigoriev I.V."/>
            <person name="Nagy L.G."/>
            <person name="Gibbons J."/>
            <person name="Hibbett D."/>
        </authorList>
    </citation>
    <scope>NUCLEOTIDE SEQUENCE [LARGE SCALE GENOMIC DNA]</scope>
    <source>
        <strain evidence="2">ALCF2SS1-6</strain>
    </source>
</reference>
<dbReference type="AlphaFoldDB" id="A0A5C2RPV6"/>
<accession>A0A5C2RPV6</accession>
<dbReference type="STRING" id="1328759.A0A5C2RPV6"/>
<keyword evidence="3" id="KW-1185">Reference proteome</keyword>
<keyword evidence="1" id="KW-0812">Transmembrane</keyword>
<gene>
    <name evidence="2" type="ORF">L227DRAFT_406513</name>
</gene>
<name>A0A5C2RPV6_9APHY</name>
<feature type="transmembrane region" description="Helical" evidence="1">
    <location>
        <begin position="237"/>
        <end position="259"/>
    </location>
</feature>
<feature type="transmembrane region" description="Helical" evidence="1">
    <location>
        <begin position="44"/>
        <end position="68"/>
    </location>
</feature>
<organism evidence="2 3">
    <name type="scientific">Lentinus tigrinus ALCF2SS1-6</name>
    <dbReference type="NCBI Taxonomy" id="1328759"/>
    <lineage>
        <taxon>Eukaryota</taxon>
        <taxon>Fungi</taxon>
        <taxon>Dikarya</taxon>
        <taxon>Basidiomycota</taxon>
        <taxon>Agaricomycotina</taxon>
        <taxon>Agaricomycetes</taxon>
        <taxon>Polyporales</taxon>
        <taxon>Polyporaceae</taxon>
        <taxon>Lentinus</taxon>
    </lineage>
</organism>
<proteinExistence type="predicted"/>
<keyword evidence="1" id="KW-0472">Membrane</keyword>
<feature type="transmembrane region" description="Helical" evidence="1">
    <location>
        <begin position="168"/>
        <end position="189"/>
    </location>
</feature>
<evidence type="ECO:0000313" key="3">
    <source>
        <dbReference type="Proteomes" id="UP000313359"/>
    </source>
</evidence>
<feature type="transmembrane region" description="Helical" evidence="1">
    <location>
        <begin position="128"/>
        <end position="148"/>
    </location>
</feature>
<evidence type="ECO:0000313" key="2">
    <source>
        <dbReference type="EMBL" id="RPD53171.1"/>
    </source>
</evidence>
<feature type="transmembrane region" description="Helical" evidence="1">
    <location>
        <begin position="98"/>
        <end position="116"/>
    </location>
</feature>
<sequence length="354" mass="38693">MSVLSYPNARFLGLWLELFATGAYFVYLSQCVDIVRSKLREGMSLWLPFVCALMFVNTMLVVISNMIAAYEAFSSAGPGQEINPWNVYADVGSTLSEVKSAATVFFAIISDLIIVYRTFVVWGSRIRVVLVPIALLLGGIGIWSAWSLAQTDADDDPIYATVSIRARYLFIVTFALNVLCAGLICWKIWDVLSELSAHISTTGRGPTSRAFEVIIETAALYCTNLLGLVVSDFVGSNLFFVFLDLLPPVTALAFTILIVRTRPPRRLHTTTTPSTWLSFWHAQSGTSPTSASSVVGAADEVLTVLEEVPFTAISIDVESADGRLKSRCDGEAVSESRTARTDSVSPTRRLYLGV</sequence>
<keyword evidence="1" id="KW-1133">Transmembrane helix</keyword>
<feature type="transmembrane region" description="Helical" evidence="1">
    <location>
        <begin position="210"/>
        <end position="231"/>
    </location>
</feature>
<dbReference type="EMBL" id="ML122328">
    <property type="protein sequence ID" value="RPD53171.1"/>
    <property type="molecule type" value="Genomic_DNA"/>
</dbReference>
<protein>
    <submittedName>
        <fullName evidence="2">Uncharacterized protein</fullName>
    </submittedName>
</protein>
<evidence type="ECO:0000256" key="1">
    <source>
        <dbReference type="SAM" id="Phobius"/>
    </source>
</evidence>